<name>A0A8S1HMC9_9PELO</name>
<feature type="signal peptide" evidence="1">
    <location>
        <begin position="1"/>
        <end position="17"/>
    </location>
</feature>
<organism evidence="2 3">
    <name type="scientific">Caenorhabditis auriculariae</name>
    <dbReference type="NCBI Taxonomy" id="2777116"/>
    <lineage>
        <taxon>Eukaryota</taxon>
        <taxon>Metazoa</taxon>
        <taxon>Ecdysozoa</taxon>
        <taxon>Nematoda</taxon>
        <taxon>Chromadorea</taxon>
        <taxon>Rhabditida</taxon>
        <taxon>Rhabditina</taxon>
        <taxon>Rhabditomorpha</taxon>
        <taxon>Rhabditoidea</taxon>
        <taxon>Rhabditidae</taxon>
        <taxon>Peloderinae</taxon>
        <taxon>Caenorhabditis</taxon>
    </lineage>
</organism>
<feature type="chain" id="PRO_5035833788" evidence="1">
    <location>
        <begin position="18"/>
        <end position="149"/>
    </location>
</feature>
<comment type="caution">
    <text evidence="2">The sequence shown here is derived from an EMBL/GenBank/DDBJ whole genome shotgun (WGS) entry which is preliminary data.</text>
</comment>
<sequence>MLLFAVILALLLPPATGHRDIPKDLLKKFVRAGSFRDFLADVHVIYHPEHTNRHISKNLAPTAQPIRLKQGSFGGGSFPQADTASEQIDAHTYDYLNVLHDIHQGNDTCKLQSVCVPIPVINDDPQVLIYPRCYETVTRKKSLKQNSGI</sequence>
<gene>
    <name evidence="2" type="ORF">CAUJ_LOCUS12304</name>
</gene>
<dbReference type="EMBL" id="CAJGYM010000071">
    <property type="protein sequence ID" value="CAD6196389.1"/>
    <property type="molecule type" value="Genomic_DNA"/>
</dbReference>
<proteinExistence type="predicted"/>
<protein>
    <submittedName>
        <fullName evidence="2">Uncharacterized protein</fullName>
    </submittedName>
</protein>
<dbReference type="OrthoDB" id="5785123at2759"/>
<reference evidence="2" key="1">
    <citation type="submission" date="2020-10" db="EMBL/GenBank/DDBJ databases">
        <authorList>
            <person name="Kikuchi T."/>
        </authorList>
    </citation>
    <scope>NUCLEOTIDE SEQUENCE</scope>
    <source>
        <strain evidence="2">NKZ352</strain>
    </source>
</reference>
<evidence type="ECO:0000256" key="1">
    <source>
        <dbReference type="SAM" id="SignalP"/>
    </source>
</evidence>
<dbReference type="AlphaFoldDB" id="A0A8S1HMC9"/>
<keyword evidence="3" id="KW-1185">Reference proteome</keyword>
<keyword evidence="1" id="KW-0732">Signal</keyword>
<evidence type="ECO:0000313" key="3">
    <source>
        <dbReference type="Proteomes" id="UP000835052"/>
    </source>
</evidence>
<accession>A0A8S1HMC9</accession>
<dbReference type="Proteomes" id="UP000835052">
    <property type="component" value="Unassembled WGS sequence"/>
</dbReference>
<evidence type="ECO:0000313" key="2">
    <source>
        <dbReference type="EMBL" id="CAD6196389.1"/>
    </source>
</evidence>